<evidence type="ECO:0000256" key="1">
    <source>
        <dbReference type="ARBA" id="ARBA00001946"/>
    </source>
</evidence>
<evidence type="ECO:0000256" key="3">
    <source>
        <dbReference type="ARBA" id="ARBA00022679"/>
    </source>
</evidence>
<proteinExistence type="inferred from homology"/>
<comment type="cofactor">
    <cofactor evidence="1">
        <name>Mg(2+)</name>
        <dbReference type="ChEBI" id="CHEBI:18420"/>
    </cofactor>
</comment>
<dbReference type="SMART" id="SM01265">
    <property type="entry name" value="Mab-21"/>
    <property type="match status" value="1"/>
</dbReference>
<dbReference type="AlphaFoldDB" id="A0A9D4LXZ7"/>
<protein>
    <recommendedName>
        <fullName evidence="7">Mab-21-like HhH/H2TH-like domain-containing protein</fullName>
    </recommendedName>
</protein>
<feature type="domain" description="Mab-21-like HhH/H2TH-like" evidence="7">
    <location>
        <begin position="277"/>
        <end position="365"/>
    </location>
</feature>
<sequence>MTECDTRHDESEGFHRQGSVSSQQDLVQWENASVETCTVISLLGYGLEIIHVRRDAYREHCRLRTARANGTITTIITGSKAGGGELTRFLESDIDIMFVRNNFVCLEDCVSADKFPREITVFRSYSRMSYPGHCRLLLERRGTTTDWNVTDALCDDGHGHELLSSDLFLHNCRKCKFMKGIVQHDRSGPSMPNTLSVTLHTDIVDAFLYHCPSILSKWAARPRHWPLPDVVQQVVSLGAVLTPVGFKGSEHQHVEWRVCFNAGEIELISNLNDTQTKLYVLLKMIKNDVLHARKKEVSSYTMKNIVLWMAENNPQASFHTKSILQWLHEALDALRVALITLELPYYMIPERNLMATSGLDEEQQRTWISTITDMLHEGPRVILRLPKIRQCIVAHPEPFRWYSGRRIELELLWLMRMNIVSICRDENWKIDDTDAIVQALDRRINEVVTDVCVRMRMEGSRVINAPAIFYRILMENVNDDQ</sequence>
<dbReference type="EMBL" id="JAIWYP010000002">
    <property type="protein sequence ID" value="KAH3865767.1"/>
    <property type="molecule type" value="Genomic_DNA"/>
</dbReference>
<name>A0A9D4LXZ7_DREPO</name>
<comment type="caution">
    <text evidence="8">The sequence shown here is derived from an EMBL/GenBank/DDBJ whole genome shotgun (WGS) entry which is preliminary data.</text>
</comment>
<dbReference type="Pfam" id="PF20266">
    <property type="entry name" value="Mab-21_C"/>
    <property type="match status" value="1"/>
</dbReference>
<evidence type="ECO:0000256" key="5">
    <source>
        <dbReference type="ARBA" id="ARBA00022723"/>
    </source>
</evidence>
<dbReference type="PANTHER" id="PTHR10656">
    <property type="entry name" value="CELL FATE DETERMINING PROTEIN MAB21-RELATED"/>
    <property type="match status" value="1"/>
</dbReference>
<evidence type="ECO:0000256" key="6">
    <source>
        <dbReference type="ARBA" id="ARBA00022842"/>
    </source>
</evidence>
<evidence type="ECO:0000256" key="2">
    <source>
        <dbReference type="ARBA" id="ARBA00008307"/>
    </source>
</evidence>
<organism evidence="8 9">
    <name type="scientific">Dreissena polymorpha</name>
    <name type="common">Zebra mussel</name>
    <name type="synonym">Mytilus polymorpha</name>
    <dbReference type="NCBI Taxonomy" id="45954"/>
    <lineage>
        <taxon>Eukaryota</taxon>
        <taxon>Metazoa</taxon>
        <taxon>Spiralia</taxon>
        <taxon>Lophotrochozoa</taxon>
        <taxon>Mollusca</taxon>
        <taxon>Bivalvia</taxon>
        <taxon>Autobranchia</taxon>
        <taxon>Heteroconchia</taxon>
        <taxon>Euheterodonta</taxon>
        <taxon>Imparidentia</taxon>
        <taxon>Neoheterodontei</taxon>
        <taxon>Myida</taxon>
        <taxon>Dreissenoidea</taxon>
        <taxon>Dreissenidae</taxon>
        <taxon>Dreissena</taxon>
    </lineage>
</organism>
<reference evidence="8" key="2">
    <citation type="submission" date="2020-11" db="EMBL/GenBank/DDBJ databases">
        <authorList>
            <person name="McCartney M.A."/>
            <person name="Auch B."/>
            <person name="Kono T."/>
            <person name="Mallez S."/>
            <person name="Becker A."/>
            <person name="Gohl D.M."/>
            <person name="Silverstein K.A.T."/>
            <person name="Koren S."/>
            <person name="Bechman K.B."/>
            <person name="Herman A."/>
            <person name="Abrahante J.E."/>
            <person name="Garbe J."/>
        </authorList>
    </citation>
    <scope>NUCLEOTIDE SEQUENCE</scope>
    <source>
        <strain evidence="8">Duluth1</strain>
        <tissue evidence="8">Whole animal</tissue>
    </source>
</reference>
<gene>
    <name evidence="8" type="ORF">DPMN_028810</name>
</gene>
<keyword evidence="9" id="KW-1185">Reference proteome</keyword>
<dbReference type="GO" id="GO:0016779">
    <property type="term" value="F:nucleotidyltransferase activity"/>
    <property type="evidence" value="ECO:0007669"/>
    <property type="project" value="UniProtKB-KW"/>
</dbReference>
<dbReference type="Gene3D" id="1.10.1410.40">
    <property type="match status" value="1"/>
</dbReference>
<keyword evidence="5" id="KW-0479">Metal-binding</keyword>
<reference evidence="8" key="1">
    <citation type="journal article" date="2019" name="bioRxiv">
        <title>The Genome of the Zebra Mussel, Dreissena polymorpha: A Resource for Invasive Species Research.</title>
        <authorList>
            <person name="McCartney M.A."/>
            <person name="Auch B."/>
            <person name="Kono T."/>
            <person name="Mallez S."/>
            <person name="Zhang Y."/>
            <person name="Obille A."/>
            <person name="Becker A."/>
            <person name="Abrahante J.E."/>
            <person name="Garbe J."/>
            <person name="Badalamenti J.P."/>
            <person name="Herman A."/>
            <person name="Mangelson H."/>
            <person name="Liachko I."/>
            <person name="Sullivan S."/>
            <person name="Sone E.D."/>
            <person name="Koren S."/>
            <person name="Silverstein K.A.T."/>
            <person name="Beckman K.B."/>
            <person name="Gohl D.M."/>
        </authorList>
    </citation>
    <scope>NUCLEOTIDE SEQUENCE</scope>
    <source>
        <strain evidence="8">Duluth1</strain>
        <tissue evidence="8">Whole animal</tissue>
    </source>
</reference>
<dbReference type="Proteomes" id="UP000828390">
    <property type="component" value="Unassembled WGS sequence"/>
</dbReference>
<keyword evidence="4" id="KW-0548">Nucleotidyltransferase</keyword>
<dbReference type="PANTHER" id="PTHR10656:SF42">
    <property type="entry name" value="CYCLIC GMP-AMP SYNTHASE-LIKE PROTEIN-RELATED"/>
    <property type="match status" value="1"/>
</dbReference>
<comment type="similarity">
    <text evidence="2">Belongs to the mab-21 family.</text>
</comment>
<evidence type="ECO:0000313" key="8">
    <source>
        <dbReference type="EMBL" id="KAH3865767.1"/>
    </source>
</evidence>
<evidence type="ECO:0000259" key="7">
    <source>
        <dbReference type="Pfam" id="PF20266"/>
    </source>
</evidence>
<accession>A0A9D4LXZ7</accession>
<dbReference type="GO" id="GO:0046872">
    <property type="term" value="F:metal ion binding"/>
    <property type="evidence" value="ECO:0007669"/>
    <property type="project" value="UniProtKB-KW"/>
</dbReference>
<keyword evidence="3" id="KW-0808">Transferase</keyword>
<evidence type="ECO:0000313" key="9">
    <source>
        <dbReference type="Proteomes" id="UP000828390"/>
    </source>
</evidence>
<evidence type="ECO:0000256" key="4">
    <source>
        <dbReference type="ARBA" id="ARBA00022695"/>
    </source>
</evidence>
<dbReference type="InterPro" id="IPR046906">
    <property type="entry name" value="Mab-21_HhH/H2TH-like"/>
</dbReference>
<dbReference type="InterPro" id="IPR024810">
    <property type="entry name" value="MAB21L/cGLR"/>
</dbReference>
<keyword evidence="6" id="KW-0460">Magnesium</keyword>